<dbReference type="EMBL" id="JAACJO010000004">
    <property type="protein sequence ID" value="KAF5359809.1"/>
    <property type="molecule type" value="Genomic_DNA"/>
</dbReference>
<evidence type="ECO:0000256" key="8">
    <source>
        <dbReference type="ARBA" id="ARBA00023136"/>
    </source>
</evidence>
<evidence type="ECO:0000256" key="9">
    <source>
        <dbReference type="ARBA" id="ARBA00023277"/>
    </source>
</evidence>
<protein>
    <recommendedName>
        <fullName evidence="13">NodB homology domain-containing protein</fullName>
    </recommendedName>
</protein>
<keyword evidence="4" id="KW-0325">Glycoprotein</keyword>
<dbReference type="GO" id="GO:0016810">
    <property type="term" value="F:hydrolase activity, acting on carbon-nitrogen (but not peptide) bonds"/>
    <property type="evidence" value="ECO:0007669"/>
    <property type="project" value="InterPro"/>
</dbReference>
<reference evidence="14 15" key="1">
    <citation type="journal article" date="2020" name="ISME J.">
        <title>Uncovering the hidden diversity of litter-decomposition mechanisms in mushroom-forming fungi.</title>
        <authorList>
            <person name="Floudas D."/>
            <person name="Bentzer J."/>
            <person name="Ahren D."/>
            <person name="Johansson T."/>
            <person name="Persson P."/>
            <person name="Tunlid A."/>
        </authorList>
    </citation>
    <scope>NUCLEOTIDE SEQUENCE [LARGE SCALE GENOMIC DNA]</scope>
    <source>
        <strain evidence="14 15">CBS 146.42</strain>
    </source>
</reference>
<evidence type="ECO:0000313" key="15">
    <source>
        <dbReference type="Proteomes" id="UP000559027"/>
    </source>
</evidence>
<evidence type="ECO:0000256" key="4">
    <source>
        <dbReference type="ARBA" id="ARBA00022622"/>
    </source>
</evidence>
<keyword evidence="5" id="KW-0479">Metal-binding</keyword>
<dbReference type="PROSITE" id="PS51677">
    <property type="entry name" value="NODB"/>
    <property type="match status" value="1"/>
</dbReference>
<dbReference type="Proteomes" id="UP000559027">
    <property type="component" value="Unassembled WGS sequence"/>
</dbReference>
<feature type="domain" description="NodB homology" evidence="13">
    <location>
        <begin position="41"/>
        <end position="226"/>
    </location>
</feature>
<gene>
    <name evidence="14" type="ORF">D9756_003631</name>
</gene>
<keyword evidence="15" id="KW-1185">Reference proteome</keyword>
<organism evidence="14 15">
    <name type="scientific">Leucocoprinus leucothites</name>
    <dbReference type="NCBI Taxonomy" id="201217"/>
    <lineage>
        <taxon>Eukaryota</taxon>
        <taxon>Fungi</taxon>
        <taxon>Dikarya</taxon>
        <taxon>Basidiomycota</taxon>
        <taxon>Agaricomycotina</taxon>
        <taxon>Agaricomycetes</taxon>
        <taxon>Agaricomycetidae</taxon>
        <taxon>Agaricales</taxon>
        <taxon>Agaricineae</taxon>
        <taxon>Agaricaceae</taxon>
        <taxon>Leucocoprinus</taxon>
    </lineage>
</organism>
<dbReference type="AlphaFoldDB" id="A0A8H5G7H8"/>
<comment type="subcellular location">
    <subcellularLocation>
        <location evidence="2">Cell membrane</location>
        <topology evidence="2">Lipid-anchor</topology>
        <topology evidence="2">GPI-anchor</topology>
    </subcellularLocation>
</comment>
<evidence type="ECO:0000256" key="6">
    <source>
        <dbReference type="ARBA" id="ARBA00022729"/>
    </source>
</evidence>
<evidence type="ECO:0000256" key="11">
    <source>
        <dbReference type="ARBA" id="ARBA00023316"/>
    </source>
</evidence>
<keyword evidence="8" id="KW-0472">Membrane</keyword>
<dbReference type="CDD" id="cd10951">
    <property type="entry name" value="CE4_ClCDA_like"/>
    <property type="match status" value="1"/>
</dbReference>
<keyword evidence="3" id="KW-1003">Cell membrane</keyword>
<evidence type="ECO:0000256" key="5">
    <source>
        <dbReference type="ARBA" id="ARBA00022723"/>
    </source>
</evidence>
<dbReference type="GO" id="GO:0071555">
    <property type="term" value="P:cell wall organization"/>
    <property type="evidence" value="ECO:0007669"/>
    <property type="project" value="UniProtKB-KW"/>
</dbReference>
<evidence type="ECO:0000256" key="3">
    <source>
        <dbReference type="ARBA" id="ARBA00022475"/>
    </source>
</evidence>
<dbReference type="GO" id="GO:0098552">
    <property type="term" value="C:side of membrane"/>
    <property type="evidence" value="ECO:0007669"/>
    <property type="project" value="UniProtKB-KW"/>
</dbReference>
<keyword evidence="11" id="KW-0961">Cell wall biogenesis/degradation</keyword>
<evidence type="ECO:0000256" key="1">
    <source>
        <dbReference type="ARBA" id="ARBA00001941"/>
    </source>
</evidence>
<keyword evidence="4" id="KW-0336">GPI-anchor</keyword>
<dbReference type="GO" id="GO:0005886">
    <property type="term" value="C:plasma membrane"/>
    <property type="evidence" value="ECO:0007669"/>
    <property type="project" value="UniProtKB-SubCell"/>
</dbReference>
<evidence type="ECO:0000256" key="2">
    <source>
        <dbReference type="ARBA" id="ARBA00004609"/>
    </source>
</evidence>
<keyword evidence="7" id="KW-0378">Hydrolase</keyword>
<dbReference type="GO" id="GO:0005975">
    <property type="term" value="P:carbohydrate metabolic process"/>
    <property type="evidence" value="ECO:0007669"/>
    <property type="project" value="InterPro"/>
</dbReference>
<dbReference type="GO" id="GO:0046872">
    <property type="term" value="F:metal ion binding"/>
    <property type="evidence" value="ECO:0007669"/>
    <property type="project" value="UniProtKB-KW"/>
</dbReference>
<evidence type="ECO:0000256" key="10">
    <source>
        <dbReference type="ARBA" id="ARBA00023288"/>
    </source>
</evidence>
<comment type="caution">
    <text evidence="14">The sequence shown here is derived from an EMBL/GenBank/DDBJ whole genome shotgun (WGS) entry which is preliminary data.</text>
</comment>
<evidence type="ECO:0000256" key="7">
    <source>
        <dbReference type="ARBA" id="ARBA00022801"/>
    </source>
</evidence>
<dbReference type="InterPro" id="IPR002509">
    <property type="entry name" value="NODB_dom"/>
</dbReference>
<keyword evidence="9" id="KW-0119">Carbohydrate metabolism</keyword>
<evidence type="ECO:0000313" key="14">
    <source>
        <dbReference type="EMBL" id="KAF5359809.1"/>
    </source>
</evidence>
<keyword evidence="6 12" id="KW-0732">Signal</keyword>
<feature type="signal peptide" evidence="12">
    <location>
        <begin position="1"/>
        <end position="23"/>
    </location>
</feature>
<evidence type="ECO:0000259" key="13">
    <source>
        <dbReference type="PROSITE" id="PS51677"/>
    </source>
</evidence>
<sequence>MLFNKLTAFVTVLAASVATTVTAAPSKRALAQVVTSCSVPGTVALTFDDGPYYYIYDISKALVAANATGTFFFNGNNYGCIYDADNVKRVNYVLSKGHQVGSHTWSHKDLATLTWDQIHDEMWRVENALNKISGHYPAFMRPPFGSYNDLVREASAIRGQALALWDFDTEDSLGASVAAQKASIDALIKKHPNSILSLEHETQVTTMTEVLPYFINKLQTAGYKLVSLSECSGLPAYQSVAAPQVRDDTWHC</sequence>
<dbReference type="PANTHER" id="PTHR46471">
    <property type="entry name" value="CHITIN DEACETYLASE"/>
    <property type="match status" value="1"/>
</dbReference>
<keyword evidence="10" id="KW-0449">Lipoprotein</keyword>
<dbReference type="SUPFAM" id="SSF88713">
    <property type="entry name" value="Glycoside hydrolase/deacetylase"/>
    <property type="match status" value="1"/>
</dbReference>
<proteinExistence type="predicted"/>
<name>A0A8H5G7H8_9AGAR</name>
<accession>A0A8H5G7H8</accession>
<feature type="chain" id="PRO_5034695008" description="NodB homology domain-containing protein" evidence="12">
    <location>
        <begin position="24"/>
        <end position="252"/>
    </location>
</feature>
<dbReference type="Gene3D" id="3.20.20.370">
    <property type="entry name" value="Glycoside hydrolase/deacetylase"/>
    <property type="match status" value="1"/>
</dbReference>
<evidence type="ECO:0000256" key="12">
    <source>
        <dbReference type="SAM" id="SignalP"/>
    </source>
</evidence>
<comment type="cofactor">
    <cofactor evidence="1">
        <name>Co(2+)</name>
        <dbReference type="ChEBI" id="CHEBI:48828"/>
    </cofactor>
</comment>
<dbReference type="OrthoDB" id="2125469at2759"/>
<dbReference type="PANTHER" id="PTHR46471:SF2">
    <property type="entry name" value="CHITIN DEACETYLASE-RELATED"/>
    <property type="match status" value="1"/>
</dbReference>
<dbReference type="InterPro" id="IPR011330">
    <property type="entry name" value="Glyco_hydro/deAcase_b/a-brl"/>
</dbReference>
<dbReference type="Pfam" id="PF01522">
    <property type="entry name" value="Polysacc_deac_1"/>
    <property type="match status" value="1"/>
</dbReference>